<gene>
    <name evidence="2" type="ORF">EYE42_01825</name>
</gene>
<dbReference type="PANTHER" id="PTHR37461:SF1">
    <property type="entry name" value="ANTI-SIGMA-K FACTOR RSKA"/>
    <property type="match status" value="1"/>
</dbReference>
<organism evidence="2 3">
    <name type="scientific">Paracoccus subflavus</name>
    <dbReference type="NCBI Taxonomy" id="2528244"/>
    <lineage>
        <taxon>Bacteria</taxon>
        <taxon>Pseudomonadati</taxon>
        <taxon>Pseudomonadota</taxon>
        <taxon>Alphaproteobacteria</taxon>
        <taxon>Rhodobacterales</taxon>
        <taxon>Paracoccaceae</taxon>
        <taxon>Paracoccus</taxon>
    </lineage>
</organism>
<dbReference type="InterPro" id="IPR018764">
    <property type="entry name" value="RskA_C"/>
</dbReference>
<proteinExistence type="predicted"/>
<dbReference type="RefSeq" id="WP_130989592.1">
    <property type="nucleotide sequence ID" value="NZ_SISK01000001.1"/>
</dbReference>
<reference evidence="2 3" key="1">
    <citation type="submission" date="2019-02" db="EMBL/GenBank/DDBJ databases">
        <title>Paracoccus subflavus sp. nov., isolated from marine sediment of the Pacific Ocean.</title>
        <authorList>
            <person name="Zhang G."/>
        </authorList>
    </citation>
    <scope>NUCLEOTIDE SEQUENCE [LARGE SCALE GENOMIC DNA]</scope>
    <source>
        <strain evidence="2 3">GY0581</strain>
    </source>
</reference>
<dbReference type="PANTHER" id="PTHR37461">
    <property type="entry name" value="ANTI-SIGMA-K FACTOR RSKA"/>
    <property type="match status" value="1"/>
</dbReference>
<dbReference type="Proteomes" id="UP000293520">
    <property type="component" value="Unassembled WGS sequence"/>
</dbReference>
<keyword evidence="3" id="KW-1185">Reference proteome</keyword>
<feature type="domain" description="Anti-sigma K factor RskA C-terminal" evidence="1">
    <location>
        <begin position="107"/>
        <end position="234"/>
    </location>
</feature>
<dbReference type="Pfam" id="PF10099">
    <property type="entry name" value="RskA_C"/>
    <property type="match status" value="1"/>
</dbReference>
<dbReference type="InterPro" id="IPR051474">
    <property type="entry name" value="Anti-sigma-K/W_factor"/>
</dbReference>
<evidence type="ECO:0000259" key="1">
    <source>
        <dbReference type="Pfam" id="PF10099"/>
    </source>
</evidence>
<sequence length="243" mass="25393">MTIDDGSLTGPEADHALAAEFALGLLEGDELQIARDRMAVDAVFAAEVRMWQERLAELALALTPVMAPARARHAVRERLGHSVAPLSVDPADRVPVWRGSAGWLTGLAVAAALAVAVFSPALRSPQDRDGQQTETAGYRARLVSDDNALRVDAQISGREMQVTLQAGAAAQGRDLEIWWIDPDLAAPVSLGLLPAAGGMRMSLPGELEPGADIRIALSDEPAGGSPTGQATGPIVAIAPFTSL</sequence>
<dbReference type="GO" id="GO:0005886">
    <property type="term" value="C:plasma membrane"/>
    <property type="evidence" value="ECO:0007669"/>
    <property type="project" value="InterPro"/>
</dbReference>
<protein>
    <recommendedName>
        <fullName evidence="1">Anti-sigma K factor RskA C-terminal domain-containing protein</fullName>
    </recommendedName>
</protein>
<evidence type="ECO:0000313" key="2">
    <source>
        <dbReference type="EMBL" id="TBN43891.1"/>
    </source>
</evidence>
<dbReference type="OrthoDB" id="9816387at2"/>
<dbReference type="GO" id="GO:0006417">
    <property type="term" value="P:regulation of translation"/>
    <property type="evidence" value="ECO:0007669"/>
    <property type="project" value="TreeGrafter"/>
</dbReference>
<dbReference type="GO" id="GO:0016989">
    <property type="term" value="F:sigma factor antagonist activity"/>
    <property type="evidence" value="ECO:0007669"/>
    <property type="project" value="TreeGrafter"/>
</dbReference>
<accession>A0A4V2JCU6</accession>
<dbReference type="AlphaFoldDB" id="A0A4V2JCU6"/>
<comment type="caution">
    <text evidence="2">The sequence shown here is derived from an EMBL/GenBank/DDBJ whole genome shotgun (WGS) entry which is preliminary data.</text>
</comment>
<dbReference type="EMBL" id="SISK01000001">
    <property type="protein sequence ID" value="TBN43891.1"/>
    <property type="molecule type" value="Genomic_DNA"/>
</dbReference>
<evidence type="ECO:0000313" key="3">
    <source>
        <dbReference type="Proteomes" id="UP000293520"/>
    </source>
</evidence>
<name>A0A4V2JCU6_9RHOB</name>